<sequence length="35" mass="4295">MALCYNVLYHVWYCKLYFIFEEQILLCTMCLARSL</sequence>
<dbReference type="AlphaFoldDB" id="A0A0A9AI44"/>
<reference evidence="1" key="2">
    <citation type="journal article" date="2015" name="Data Brief">
        <title>Shoot transcriptome of the giant reed, Arundo donax.</title>
        <authorList>
            <person name="Barrero R.A."/>
            <person name="Guerrero F.D."/>
            <person name="Moolhuijzen P."/>
            <person name="Goolsby J.A."/>
            <person name="Tidwell J."/>
            <person name="Bellgard S.E."/>
            <person name="Bellgard M.I."/>
        </authorList>
    </citation>
    <scope>NUCLEOTIDE SEQUENCE</scope>
    <source>
        <tissue evidence="1">Shoot tissue taken approximately 20 cm above the soil surface</tissue>
    </source>
</reference>
<accession>A0A0A9AI44</accession>
<dbReference type="EMBL" id="GBRH01246536">
    <property type="protein sequence ID" value="JAD51359.1"/>
    <property type="molecule type" value="Transcribed_RNA"/>
</dbReference>
<organism evidence="1">
    <name type="scientific">Arundo donax</name>
    <name type="common">Giant reed</name>
    <name type="synonym">Donax arundinaceus</name>
    <dbReference type="NCBI Taxonomy" id="35708"/>
    <lineage>
        <taxon>Eukaryota</taxon>
        <taxon>Viridiplantae</taxon>
        <taxon>Streptophyta</taxon>
        <taxon>Embryophyta</taxon>
        <taxon>Tracheophyta</taxon>
        <taxon>Spermatophyta</taxon>
        <taxon>Magnoliopsida</taxon>
        <taxon>Liliopsida</taxon>
        <taxon>Poales</taxon>
        <taxon>Poaceae</taxon>
        <taxon>PACMAD clade</taxon>
        <taxon>Arundinoideae</taxon>
        <taxon>Arundineae</taxon>
        <taxon>Arundo</taxon>
    </lineage>
</organism>
<reference evidence="1" key="1">
    <citation type="submission" date="2014-09" db="EMBL/GenBank/DDBJ databases">
        <authorList>
            <person name="Magalhaes I.L.F."/>
            <person name="Oliveira U."/>
            <person name="Santos F.R."/>
            <person name="Vidigal T.H.D.A."/>
            <person name="Brescovit A.D."/>
            <person name="Santos A.J."/>
        </authorList>
    </citation>
    <scope>NUCLEOTIDE SEQUENCE</scope>
    <source>
        <tissue evidence="1">Shoot tissue taken approximately 20 cm above the soil surface</tissue>
    </source>
</reference>
<proteinExistence type="predicted"/>
<protein>
    <submittedName>
        <fullName evidence="1">Uncharacterized protein</fullName>
    </submittedName>
</protein>
<name>A0A0A9AI44_ARUDO</name>
<evidence type="ECO:0000313" key="1">
    <source>
        <dbReference type="EMBL" id="JAD51359.1"/>
    </source>
</evidence>